<reference evidence="9" key="1">
    <citation type="submission" date="2008-01" db="EMBL/GenBank/DDBJ databases">
        <authorList>
            <person name="Fulton L."/>
            <person name="Clifton S."/>
            <person name="Fulton B."/>
            <person name="Xu J."/>
            <person name="Minx P."/>
            <person name="Pepin K.H."/>
            <person name="Johnson M."/>
            <person name="Thiruvilangam P."/>
            <person name="Bhonagiri V."/>
            <person name="Nash W.E."/>
            <person name="Mardis E.R."/>
            <person name="Wilson R.K."/>
        </authorList>
    </citation>
    <scope>NUCLEOTIDE SEQUENCE [LARGE SCALE GENOMIC DNA]</scope>
    <source>
        <strain evidence="9">DSM 17244</strain>
    </source>
</reference>
<dbReference type="Pfam" id="PF24517">
    <property type="entry name" value="CBM96"/>
    <property type="match status" value="1"/>
</dbReference>
<feature type="region of interest" description="Disordered" evidence="5">
    <location>
        <begin position="2094"/>
        <end position="2113"/>
    </location>
</feature>
<sequence>MKEGRKMKRNMEKSVSLLVAFLLFFEVFLGGFSPIFAKAAENNDVKSMRIDTSRENDVIEKGKDYTIFENEDGSRTMDMYTENVREKDENGEYVDYDSSLKVIPQTRSRSASNYKYKNINGVTDVKLPSDLADNKSISISKDGKDEVIFSPIFKNKVGTEETKGELKKENVSDVYDANEEKNTKIIYGTDDKDIKLEYIPLDNGIKENIILNKKTSTNKFSYELICSGMVPSIPEVGGVLFNDKETGKEKGAILVPYMTDSSENGAYSEDLHYSLEEIDKNKDKYKLTLTVSKEYLNDENRKYPVIIDPTYTAKSTDGVKDVYIESGYPTSNFYVSTIRKMPIGYGSTDKVCRTLMKFPELSAKIKTNYVTSAALKLYELSNGSPFSTVEVHKNASSWALGEVTWNKRPQWTSTVYASKKLSNTTAVHSLNITKLVQEWAKGTQANYGILLKASVESSGTKNYNSFHGTRSSTAAKRPTLTVNYTVPSPKPPGKAEVTVNGAKTVYVNNKSGDKALAVKWTGITSNCLEAVQARHIRYKADNVFDNATETMAYKNTGTVAASGTYNTKAALSSGWTEGRYGIGIRGVDKGNNKGSGTYCYVYVDNTAPNKVSNIKLTSSRDGTSQITSKVKVTYTSGSDPGTNSSGVAKHNIVLYGEKGNVIQNITTTNMSTYTFTNVEAGQNVYVKIASIDKAGNNSGFIQSANHTISNMVKPEIDTINTNSSLSDDAYINNINKEMLISWKINYKDGDKELNLGKITCNVLKEDGSAVTGFSEKNLVFPSDVTGYPKEYKEYNVSNVFGNIDTLSDGKYKVRFRFYSSDNLVYDEKDFIYNKDTTPPVIDINTPDENAVLKLVSNISYTATDNVSGIKDSKIYLIYGNGKEKLLTENSGNYNFDTTNYDEGNYKIKIVVNDKAGNKNEVLRNVSISNPPPTPIVDFTKVFGGSSGSIELNYSWVKGDESISKVDHIEYSIDNKDNWTIIQDSNPNIDKISRYENKTANIAVENLKEGTHTFYFKAVDSDGISGTIRSLKYTVDATAPIISISNPAMNSKFIDLVFLKGTVEDPHLLSYDVMIARGENPVQSDYTLLKTVDNPKEKDTISGTLAVVNLKDNEKYPVGQKFTIKVSAKDTCDNITDENSKIVVEKKDVIHHDADFNVEKTAVNDGEKSEEIVLVGEERASFDLKTLQNEPYNENSTNYYINGSTELKREDGKFDFSDNEKYADDSIHSLIVRDIISETSRYSVPTYDYNLYDNINNDNEVLTNLNKNNSVLSLKDKSIAGEYIINEQAAQIVSDNTLSLKVMAEDTIPEGCEIEYYLSLNDKDYIKVNNDEEYYLGGSTDKFILDSLKLNNIRLKAVLKGSGETSPSISSVNVLAKGSSGDVLKVDMMNKYNPKNVQVKSGLNYRTKISWDKVEGADNDNVIYEIYRSEGNTFDVNKAEVVAEGVKDNYWFDSYTPIDQYSNANNNEGVMTRSSAIMNYEKDFSYKVKAVKDFSGKVRKSNGTLGNNPSTLPALNEYTKRLGDKDYLGYFDFETPISNGKVEQSMGNLVYEQSDGSVKGKNYDIDMSRVYNSNSTSVTPLGIGWDYEFNHILLQTYDEYDDEMGMVYKDGSGTIYNFAKIKNEKLSVKENVDETSGNILSRETKYQSPFGSYIILTKIEKLDVDDIDNDGDLSEVIDVVYTIKTKDGEISTFDRNCQIVSIEDRNGNVMVYRYFDEDINAAMDSNIDFRSRGKKGLLKEVEGLNGKSITEFDNEYKTKLSESSESQQAFKNSRSIISFEYNDNDLIERVNMPHGKYVIYTYKDASFGLGKKRKVLDNVSTHIDETNSLDYSYGYSGGSNLSSVKDGENNEYTVEYYDDNDKLDMVKKITYPNGESKSYEYSKIGTDESVQKFDKTTEYTHKKASLSDNIKNIIGDDPTIIASSEVKYNVDGNIIYSKDSKGNEVISEYENGLEVKTTKTVDTYTLNNGTVQKGSKEMVTTTKYDSIPDNNSLACIADTKGNVLEETANNGSVTKYEYNSEEFDADTEITTLDGTTLEQNKYSYDENGNILMEEETVSGDKTINTYDEDGELLSEENITAGNKISSTSYEYDNKGNTISETTKNASGSEERTTNSEYDKFGRLTKETDAKGYSTMYEYDGYDRVIKTTKNSLTDKEIADGGSNKAIVTENRYNKNGSLVYEKKEDGSEITYEYDNMNRAVRTETAKNGQTSVMTTSYGYAPGNETNFIMGNEENKNYDFLYKETSTTDGIESVSYTDAGGQNVKEYSRGNTTYNEYDNQGQLIKTFNIEDNADVKYGKLIMNLYNEDGQQTCTIENPVYDAENKVYSADDQKSLVTTTKYDKLGNKISETDPMGNETKYGYTEDKKLNKVILPGDNVTEVTENISEGENTKSQTKNALGNKSEEVTDSFGNTVAVRDIGKGTDTEKKIVTKYDYDKNDNKVKETYSNGDYKTFEYDYDGKLLKEEHFRKDDVKKKEDIVYTYDLSGNVVKVVQSKYNEEGEDLSVRYKVNAYDGRNRLVSSYEGEKETPSENERLRYSYNDKNELIKVTYPNFETGTKEVIYEYNDKGKVMNIKALTSSSQGEKLVRQYTYSPKGNVENIKDYTGFDAGNDNYILRSYEYDLFDRVTHIKYANSDDPEKSKEEYKFTYDKNGNILTEEIYNDYLTEAQDKIHVVKNYTYDELGRLTRVDVTDKLVNDSVSTTSYTYDKVGNRLSKTRDGAKEDYEYNDLNELLKVKSGENIIKEYSYDANGNTKKEVSGSKERNYSYDISNQMTKYEAKDGEKVTLTQNNTYNYVGQRIRKEVIDSSTENVQTRVNNYYYNGEEILYVTDINDKKITENVLDTDFTLRFDNNQLSVYTLNSDGRGSTSVVVDAANKGVTGYKYDEFGSTETIGNAIFENEICYTGQVYDKETGDYYYNARYYSPDEGRFITVDTYRGGSNDPLSLNLYTYCLNNPIRFIDPSGHKSMELTVRLYKFAVDKRTKKWGKYTFSAGKIHDIFRSRLDHSSTLLARIKGCATKMKKKGKNKYTNKKNNYIST</sequence>
<proteinExistence type="predicted"/>
<dbReference type="InterPro" id="IPR022385">
    <property type="entry name" value="Rhs_assc_core"/>
</dbReference>
<protein>
    <submittedName>
        <fullName evidence="9">RHS repeat-associated core domain protein</fullName>
    </submittedName>
</protein>
<feature type="domain" description="Carbohydrate-binding module family 96" evidence="7">
    <location>
        <begin position="319"/>
        <end position="466"/>
    </location>
</feature>
<dbReference type="GeneID" id="98000700"/>
<keyword evidence="2" id="KW-0964">Secreted</keyword>
<name>B1C8M0_9FIRM</name>
<dbReference type="Gene3D" id="2.60.40.10">
    <property type="entry name" value="Immunoglobulins"/>
    <property type="match status" value="2"/>
</dbReference>
<evidence type="ECO:0000256" key="5">
    <source>
        <dbReference type="SAM" id="MobiDB-lite"/>
    </source>
</evidence>
<evidence type="ECO:0000256" key="4">
    <source>
        <dbReference type="ARBA" id="ARBA00022737"/>
    </source>
</evidence>
<feature type="domain" description="DUF6531" evidence="6">
    <location>
        <begin position="1541"/>
        <end position="1617"/>
    </location>
</feature>
<keyword evidence="3" id="KW-0732">Signal</keyword>
<dbReference type="eggNOG" id="COG3209">
    <property type="taxonomic scope" value="Bacteria"/>
</dbReference>
<evidence type="ECO:0000313" key="10">
    <source>
        <dbReference type="Proteomes" id="UP000005178"/>
    </source>
</evidence>
<comment type="caution">
    <text evidence="9">The sequence shown here is derived from an EMBL/GenBank/DDBJ whole genome shotgun (WGS) entry which is preliminary data.</text>
</comment>
<evidence type="ECO:0000256" key="3">
    <source>
        <dbReference type="ARBA" id="ARBA00022729"/>
    </source>
</evidence>
<dbReference type="Pfam" id="PF20148">
    <property type="entry name" value="DUF6531"/>
    <property type="match status" value="1"/>
</dbReference>
<dbReference type="InterPro" id="IPR050708">
    <property type="entry name" value="T6SS_VgrG/RHS"/>
</dbReference>
<dbReference type="NCBIfam" id="TIGR03696">
    <property type="entry name" value="Rhs_assc_core"/>
    <property type="match status" value="1"/>
</dbReference>
<dbReference type="InterPro" id="IPR056823">
    <property type="entry name" value="TEN-like_YD-shell"/>
</dbReference>
<organism evidence="9 10">
    <name type="scientific">Anaerofustis stercorihominis DSM 17244</name>
    <dbReference type="NCBI Taxonomy" id="445971"/>
    <lineage>
        <taxon>Bacteria</taxon>
        <taxon>Bacillati</taxon>
        <taxon>Bacillota</taxon>
        <taxon>Clostridia</taxon>
        <taxon>Eubacteriales</taxon>
        <taxon>Eubacteriaceae</taxon>
        <taxon>Anaerofustis</taxon>
    </lineage>
</organism>
<evidence type="ECO:0000259" key="8">
    <source>
        <dbReference type="Pfam" id="PF25023"/>
    </source>
</evidence>
<accession>B1C8M0</accession>
<feature type="compositionally biased region" description="Polar residues" evidence="5">
    <location>
        <begin position="2383"/>
        <end position="2398"/>
    </location>
</feature>
<feature type="domain" description="Teneurin-like YD-shell" evidence="8">
    <location>
        <begin position="2560"/>
        <end position="2955"/>
    </location>
</feature>
<dbReference type="HOGENOM" id="CLU_000403_0_0_9"/>
<dbReference type="STRING" id="445971.ANASTE_01634"/>
<dbReference type="Pfam" id="PF25023">
    <property type="entry name" value="TEN_YD-shell"/>
    <property type="match status" value="2"/>
</dbReference>
<evidence type="ECO:0000256" key="2">
    <source>
        <dbReference type="ARBA" id="ARBA00022525"/>
    </source>
</evidence>
<dbReference type="Gene3D" id="2.180.10.10">
    <property type="entry name" value="RHS repeat-associated core"/>
    <property type="match status" value="2"/>
</dbReference>
<dbReference type="Gene3D" id="2.60.120.970">
    <property type="match status" value="1"/>
</dbReference>
<dbReference type="NCBIfam" id="NF033679">
    <property type="entry name" value="DNRLRE_dom"/>
    <property type="match status" value="1"/>
</dbReference>
<evidence type="ECO:0000259" key="6">
    <source>
        <dbReference type="Pfam" id="PF20148"/>
    </source>
</evidence>
<feature type="region of interest" description="Disordered" evidence="5">
    <location>
        <begin position="2383"/>
        <end position="2402"/>
    </location>
</feature>
<dbReference type="InterPro" id="IPR055372">
    <property type="entry name" value="CBM96"/>
</dbReference>
<keyword evidence="10" id="KW-1185">Reference proteome</keyword>
<evidence type="ECO:0000259" key="7">
    <source>
        <dbReference type="Pfam" id="PF24517"/>
    </source>
</evidence>
<evidence type="ECO:0000313" key="9">
    <source>
        <dbReference type="EMBL" id="EDS71930.1"/>
    </source>
</evidence>
<dbReference type="GO" id="GO:0005576">
    <property type="term" value="C:extracellular region"/>
    <property type="evidence" value="ECO:0007669"/>
    <property type="project" value="UniProtKB-SubCell"/>
</dbReference>
<dbReference type="Proteomes" id="UP000005178">
    <property type="component" value="Unassembled WGS sequence"/>
</dbReference>
<dbReference type="PANTHER" id="PTHR32305">
    <property type="match status" value="1"/>
</dbReference>
<comment type="subcellular location">
    <subcellularLocation>
        <location evidence="1">Secreted</location>
    </subcellularLocation>
</comment>
<evidence type="ECO:0000256" key="1">
    <source>
        <dbReference type="ARBA" id="ARBA00004613"/>
    </source>
</evidence>
<dbReference type="InterPro" id="IPR045351">
    <property type="entry name" value="DUF6531"/>
</dbReference>
<dbReference type="PANTHER" id="PTHR32305:SF15">
    <property type="entry name" value="PROTEIN RHSA-RELATED"/>
    <property type="match status" value="1"/>
</dbReference>
<dbReference type="eggNOG" id="COG0841">
    <property type="taxonomic scope" value="Bacteria"/>
</dbReference>
<feature type="domain" description="Teneurin-like YD-shell" evidence="8">
    <location>
        <begin position="1997"/>
        <end position="2149"/>
    </location>
</feature>
<dbReference type="EMBL" id="ABIL02000006">
    <property type="protein sequence ID" value="EDS71930.1"/>
    <property type="molecule type" value="Genomic_DNA"/>
</dbReference>
<reference evidence="9" key="2">
    <citation type="submission" date="2013-08" db="EMBL/GenBank/DDBJ databases">
        <title>Draft genome sequence of Anaerofustis stercorihominis (DSM 17244).</title>
        <authorList>
            <person name="Sudarsanam P."/>
            <person name="Ley R."/>
            <person name="Guruge J."/>
            <person name="Turnbaugh P.J."/>
            <person name="Mahowald M."/>
            <person name="Liep D."/>
            <person name="Gordon J."/>
        </authorList>
    </citation>
    <scope>NUCLEOTIDE SEQUENCE</scope>
    <source>
        <strain evidence="9">DSM 17244</strain>
    </source>
</reference>
<dbReference type="RefSeq" id="WP_007050400.1">
    <property type="nucleotide sequence ID" value="NZ_DS560019.1"/>
</dbReference>
<dbReference type="InterPro" id="IPR006530">
    <property type="entry name" value="YD"/>
</dbReference>
<dbReference type="OrthoDB" id="9765386at2"/>
<feature type="compositionally biased region" description="Polar residues" evidence="5">
    <location>
        <begin position="2094"/>
        <end position="2106"/>
    </location>
</feature>
<dbReference type="NCBIfam" id="TIGR01643">
    <property type="entry name" value="YD_repeat_2x"/>
    <property type="match status" value="2"/>
</dbReference>
<keyword evidence="4" id="KW-0677">Repeat</keyword>
<dbReference type="InterPro" id="IPR013783">
    <property type="entry name" value="Ig-like_fold"/>
</dbReference>
<gene>
    <name evidence="9" type="ORF">ANASTE_01634</name>
</gene>